<reference evidence="2 4" key="2">
    <citation type="submission" date="2020-12" db="EMBL/GenBank/DDBJ databases">
        <title>Microorganisms.</title>
        <authorList>
            <person name="Matos J."/>
            <person name="Faleiro L."/>
            <person name="Duarte I."/>
        </authorList>
    </citation>
    <scope>NUCLEOTIDE SEQUENCE [LARGE SCALE GENOMIC DNA]</scope>
    <source>
        <strain evidence="2 4">PtFD3Pch2</strain>
    </source>
</reference>
<dbReference type="RefSeq" id="WP_057088167.1">
    <property type="nucleotide sequence ID" value="NZ_CYZF01000005.1"/>
</dbReference>
<sequence>MKEQRGIRNETREKYSDAITLYVETGLSIKQICEQTGVGFSAFSSYLSTHHRDLILKRHNLTEFKNVKLRGKKGQTTAAHYKYKDAIAACDSMEYIEYNISQIARIFNVDCSSLASQLRRHYPDIVPRREQERRRIGITVNLQYGARKWSKEEYATAIEMLQSSDKTIEEVAEACNVSYTGLREHILAYYPQITRNREEKRIRATGQKVRGLRNGNWTVCEPDRETLEKYEKAIDLYRTTSKDVKDIVRIVGVTLGGFRYHLRTWHPELMVLRRGFDEGMALEQTKRYKKSSAEKYANAIERLQNTDLPTAKVAAEFGLNPETFRMYLREHHPELVTARGMIRTSDGKVVSNRSAEKYAEALRIYATTSESLKSIAKRLGLTYNSVGGFIRRNYPEAIEKHNSLLVSSEQMFAEGVEMLKSGNATIHAVMDECGYNEYFRTYIKSKYPELLHRKTERKQILRKQKTADKYAAAIECLKNGTDTMKDIAERFGLNIHSFRKYLYKYTPEIIKSRHNKP</sequence>
<accession>A0A174GLB3</accession>
<dbReference type="EMBL" id="CYZF01000005">
    <property type="protein sequence ID" value="CUO61689.1"/>
    <property type="molecule type" value="Genomic_DNA"/>
</dbReference>
<organism evidence="1 3">
    <name type="scientific">Bacteroides uniformis</name>
    <dbReference type="NCBI Taxonomy" id="820"/>
    <lineage>
        <taxon>Bacteria</taxon>
        <taxon>Pseudomonadati</taxon>
        <taxon>Bacteroidota</taxon>
        <taxon>Bacteroidia</taxon>
        <taxon>Bacteroidales</taxon>
        <taxon>Bacteroidaceae</taxon>
        <taxon>Bacteroides</taxon>
    </lineage>
</organism>
<dbReference type="AlphaFoldDB" id="A0A174GLB3"/>
<reference evidence="1 3" key="1">
    <citation type="submission" date="2015-09" db="EMBL/GenBank/DDBJ databases">
        <authorList>
            <consortium name="Pathogen Informatics"/>
        </authorList>
    </citation>
    <scope>NUCLEOTIDE SEQUENCE [LARGE SCALE GENOMIC DNA]</scope>
    <source>
        <strain evidence="1 3">2789STDY5608791</strain>
    </source>
</reference>
<protein>
    <submittedName>
        <fullName evidence="1">Helix-turn-helix domain of resolvase</fullName>
    </submittedName>
</protein>
<evidence type="ECO:0000313" key="2">
    <source>
        <dbReference type="EMBL" id="MBT8727637.1"/>
    </source>
</evidence>
<evidence type="ECO:0000313" key="1">
    <source>
        <dbReference type="EMBL" id="CUO61689.1"/>
    </source>
</evidence>
<dbReference type="Proteomes" id="UP000095419">
    <property type="component" value="Unassembled WGS sequence"/>
</dbReference>
<keyword evidence="4" id="KW-1185">Reference proteome</keyword>
<evidence type="ECO:0000313" key="4">
    <source>
        <dbReference type="Proteomes" id="UP001196342"/>
    </source>
</evidence>
<dbReference type="Proteomes" id="UP001196342">
    <property type="component" value="Unassembled WGS sequence"/>
</dbReference>
<name>A0A174GLB3_BACUN</name>
<dbReference type="EMBL" id="JAFBJK010000004">
    <property type="protein sequence ID" value="MBT8727637.1"/>
    <property type="molecule type" value="Genomic_DNA"/>
</dbReference>
<proteinExistence type="predicted"/>
<evidence type="ECO:0000313" key="3">
    <source>
        <dbReference type="Proteomes" id="UP000095419"/>
    </source>
</evidence>
<gene>
    <name evidence="1" type="ORF">ERS417307_02036</name>
    <name evidence="2" type="ORF">JQN06_16000</name>
</gene>